<dbReference type="GO" id="GO:0005509">
    <property type="term" value="F:calcium ion binding"/>
    <property type="evidence" value="ECO:0007669"/>
    <property type="project" value="InterPro"/>
</dbReference>
<reference evidence="11" key="2">
    <citation type="submission" date="2024-10" db="UniProtKB">
        <authorList>
            <consortium name="EnsemblProtists"/>
        </authorList>
    </citation>
    <scope>IDENTIFICATION</scope>
</reference>
<dbReference type="Proteomes" id="UP000013827">
    <property type="component" value="Unassembled WGS sequence"/>
</dbReference>
<sequence length="610" mass="66344">MRRTPTRPLPPPALALLLLAGVAEGRLRNAKVPSREPAQAAAAEAKPATPKYSRQCAPPAHLPCERPVARSPVKWSGYMERSLLGESHPPHMESGYVNVTAEDYLFYLFFGPHEAAPRDAPLVVWSNGGPGCSSMEAATTEMSPLSLFGAKTSGRQGFSHIPTTSAWAWTRHAALLFVDQPRYVGFSTGTGPYVTSSREAGKDMVTFLRAWRRLFPDQAHRSLIFASESYGGHYVPAWVAATLDANAAASRPEDALPLTAIFLGNAVVDDAVQSAPQAWSDYCLVEKIVNQDDRPDDEDSTYEDIEWYLGYQPNMYDYRLESQDGCGAFGYDYRSWAKTLNSHRYRAAFNVCGDAEVHRSFEGCNGGCHPCIGDEVPFDDDDDFDYPAALSRALNEGIRLTFVWGKRDLAVPYIGGQRMINETLKWEGAAAWRKAPLEPIYFDGTIEIGQMRRHGNLTYMQVEDAGHMVPTDQPAVGVLALKTLTNPSARVLAPLEPLNVTTRAFGAADHDGSGSLSRTEFVEALRDVLSHQQVLSQQQGGDTPAPTTSPMAANVAPATGVALLPSFCALLLGLVAGAGWAPASNALRKRWGGRRCSLPSALDQPLMPSS</sequence>
<dbReference type="InterPro" id="IPR018247">
    <property type="entry name" value="EF_Hand_1_Ca_BS"/>
</dbReference>
<evidence type="ECO:0000313" key="12">
    <source>
        <dbReference type="Proteomes" id="UP000013827"/>
    </source>
</evidence>
<keyword evidence="8" id="KW-1133">Transmembrane helix</keyword>
<reference evidence="12" key="1">
    <citation type="journal article" date="2013" name="Nature">
        <title>Pan genome of the phytoplankton Emiliania underpins its global distribution.</title>
        <authorList>
            <person name="Read B.A."/>
            <person name="Kegel J."/>
            <person name="Klute M.J."/>
            <person name="Kuo A."/>
            <person name="Lefebvre S.C."/>
            <person name="Maumus F."/>
            <person name="Mayer C."/>
            <person name="Miller J."/>
            <person name="Monier A."/>
            <person name="Salamov A."/>
            <person name="Young J."/>
            <person name="Aguilar M."/>
            <person name="Claverie J.M."/>
            <person name="Frickenhaus S."/>
            <person name="Gonzalez K."/>
            <person name="Herman E.K."/>
            <person name="Lin Y.C."/>
            <person name="Napier J."/>
            <person name="Ogata H."/>
            <person name="Sarno A.F."/>
            <person name="Shmutz J."/>
            <person name="Schroeder D."/>
            <person name="de Vargas C."/>
            <person name="Verret F."/>
            <person name="von Dassow P."/>
            <person name="Valentin K."/>
            <person name="Van de Peer Y."/>
            <person name="Wheeler G."/>
            <person name="Dacks J.B."/>
            <person name="Delwiche C.F."/>
            <person name="Dyhrman S.T."/>
            <person name="Glockner G."/>
            <person name="John U."/>
            <person name="Richards T."/>
            <person name="Worden A.Z."/>
            <person name="Zhang X."/>
            <person name="Grigoriev I.V."/>
            <person name="Allen A.E."/>
            <person name="Bidle K."/>
            <person name="Borodovsky M."/>
            <person name="Bowler C."/>
            <person name="Brownlee C."/>
            <person name="Cock J.M."/>
            <person name="Elias M."/>
            <person name="Gladyshev V.N."/>
            <person name="Groth M."/>
            <person name="Guda C."/>
            <person name="Hadaegh A."/>
            <person name="Iglesias-Rodriguez M.D."/>
            <person name="Jenkins J."/>
            <person name="Jones B.M."/>
            <person name="Lawson T."/>
            <person name="Leese F."/>
            <person name="Lindquist E."/>
            <person name="Lobanov A."/>
            <person name="Lomsadze A."/>
            <person name="Malik S.B."/>
            <person name="Marsh M.E."/>
            <person name="Mackinder L."/>
            <person name="Mock T."/>
            <person name="Mueller-Roeber B."/>
            <person name="Pagarete A."/>
            <person name="Parker M."/>
            <person name="Probert I."/>
            <person name="Quesneville H."/>
            <person name="Raines C."/>
            <person name="Rensing S.A."/>
            <person name="Riano-Pachon D.M."/>
            <person name="Richier S."/>
            <person name="Rokitta S."/>
            <person name="Shiraiwa Y."/>
            <person name="Soanes D.M."/>
            <person name="van der Giezen M."/>
            <person name="Wahlund T.M."/>
            <person name="Williams B."/>
            <person name="Wilson W."/>
            <person name="Wolfe G."/>
            <person name="Wurch L.L."/>
        </authorList>
    </citation>
    <scope>NUCLEOTIDE SEQUENCE</scope>
</reference>
<proteinExistence type="inferred from homology"/>
<accession>A0A0D3IN84</accession>
<keyword evidence="3" id="KW-0645">Protease</keyword>
<evidence type="ECO:0000256" key="9">
    <source>
        <dbReference type="SAM" id="SignalP"/>
    </source>
</evidence>
<feature type="transmembrane region" description="Helical" evidence="8">
    <location>
        <begin position="560"/>
        <end position="581"/>
    </location>
</feature>
<evidence type="ECO:0000256" key="8">
    <source>
        <dbReference type="SAM" id="Phobius"/>
    </source>
</evidence>
<dbReference type="KEGG" id="ehx:EMIHUDRAFT_120048"/>
<evidence type="ECO:0000256" key="6">
    <source>
        <dbReference type="ARBA" id="ARBA00023180"/>
    </source>
</evidence>
<dbReference type="InterPro" id="IPR002048">
    <property type="entry name" value="EF_hand_dom"/>
</dbReference>
<dbReference type="RefSeq" id="XP_005765148.1">
    <property type="nucleotide sequence ID" value="XM_005765091.1"/>
</dbReference>
<evidence type="ECO:0000256" key="2">
    <source>
        <dbReference type="ARBA" id="ARBA00022645"/>
    </source>
</evidence>
<keyword evidence="8" id="KW-0812">Transmembrane</keyword>
<evidence type="ECO:0000256" key="7">
    <source>
        <dbReference type="SAM" id="MobiDB-lite"/>
    </source>
</evidence>
<evidence type="ECO:0000313" key="11">
    <source>
        <dbReference type="EnsemblProtists" id="EOD12719"/>
    </source>
</evidence>
<organism evidence="11 12">
    <name type="scientific">Emiliania huxleyi (strain CCMP1516)</name>
    <dbReference type="NCBI Taxonomy" id="280463"/>
    <lineage>
        <taxon>Eukaryota</taxon>
        <taxon>Haptista</taxon>
        <taxon>Haptophyta</taxon>
        <taxon>Prymnesiophyceae</taxon>
        <taxon>Isochrysidales</taxon>
        <taxon>Noelaerhabdaceae</taxon>
        <taxon>Emiliania</taxon>
    </lineage>
</organism>
<dbReference type="GeneID" id="17258869"/>
<dbReference type="GO" id="GO:0006508">
    <property type="term" value="P:proteolysis"/>
    <property type="evidence" value="ECO:0007669"/>
    <property type="project" value="UniProtKB-KW"/>
</dbReference>
<dbReference type="eggNOG" id="KOG1282">
    <property type="taxonomic scope" value="Eukaryota"/>
</dbReference>
<dbReference type="HOGENOM" id="CLU_447940_0_0_1"/>
<evidence type="ECO:0000256" key="5">
    <source>
        <dbReference type="ARBA" id="ARBA00022801"/>
    </source>
</evidence>
<dbReference type="EnsemblProtists" id="EOD12719">
    <property type="protein sequence ID" value="EOD12719"/>
    <property type="gene ID" value="EMIHUDRAFT_120048"/>
</dbReference>
<dbReference type="PaxDb" id="2903-EOD12719"/>
<feature type="signal peptide" evidence="9">
    <location>
        <begin position="1"/>
        <end position="25"/>
    </location>
</feature>
<evidence type="ECO:0000256" key="1">
    <source>
        <dbReference type="ARBA" id="ARBA00009431"/>
    </source>
</evidence>
<keyword evidence="12" id="KW-1185">Reference proteome</keyword>
<dbReference type="Gene3D" id="3.40.50.1820">
    <property type="entry name" value="alpha/beta hydrolase"/>
    <property type="match status" value="1"/>
</dbReference>
<dbReference type="InterPro" id="IPR001563">
    <property type="entry name" value="Peptidase_S10"/>
</dbReference>
<dbReference type="PROSITE" id="PS00018">
    <property type="entry name" value="EF_HAND_1"/>
    <property type="match status" value="1"/>
</dbReference>
<evidence type="ECO:0000256" key="3">
    <source>
        <dbReference type="ARBA" id="ARBA00022670"/>
    </source>
</evidence>
<evidence type="ECO:0000259" key="10">
    <source>
        <dbReference type="PROSITE" id="PS50222"/>
    </source>
</evidence>
<feature type="compositionally biased region" description="Low complexity" evidence="7">
    <location>
        <begin position="36"/>
        <end position="48"/>
    </location>
</feature>
<feature type="region of interest" description="Disordered" evidence="7">
    <location>
        <begin position="30"/>
        <end position="63"/>
    </location>
</feature>
<dbReference type="GO" id="GO:0004185">
    <property type="term" value="F:serine-type carboxypeptidase activity"/>
    <property type="evidence" value="ECO:0007669"/>
    <property type="project" value="InterPro"/>
</dbReference>
<keyword evidence="4 9" id="KW-0732">Signal</keyword>
<dbReference type="PANTHER" id="PTHR11802:SF3">
    <property type="entry name" value="RETINOID-INDUCIBLE SERINE CARBOXYPEPTIDASE"/>
    <property type="match status" value="1"/>
</dbReference>
<dbReference type="PANTHER" id="PTHR11802">
    <property type="entry name" value="SERINE PROTEASE FAMILY S10 SERINE CARBOXYPEPTIDASE"/>
    <property type="match status" value="1"/>
</dbReference>
<dbReference type="SUPFAM" id="SSF53474">
    <property type="entry name" value="alpha/beta-Hydrolases"/>
    <property type="match status" value="1"/>
</dbReference>
<evidence type="ECO:0000256" key="4">
    <source>
        <dbReference type="ARBA" id="ARBA00022729"/>
    </source>
</evidence>
<dbReference type="PROSITE" id="PS50222">
    <property type="entry name" value="EF_HAND_2"/>
    <property type="match status" value="1"/>
</dbReference>
<dbReference type="PRINTS" id="PR00724">
    <property type="entry name" value="CRBOXYPTASEC"/>
</dbReference>
<keyword evidence="8" id="KW-0472">Membrane</keyword>
<dbReference type="Pfam" id="PF00450">
    <property type="entry name" value="Peptidase_S10"/>
    <property type="match status" value="1"/>
</dbReference>
<feature type="domain" description="EF-hand" evidence="10">
    <location>
        <begin position="496"/>
        <end position="531"/>
    </location>
</feature>
<comment type="similarity">
    <text evidence="1">Belongs to the peptidase S10 family.</text>
</comment>
<keyword evidence="2" id="KW-0121">Carboxypeptidase</keyword>
<dbReference type="AlphaFoldDB" id="A0A0D3IN84"/>
<dbReference type="InterPro" id="IPR029058">
    <property type="entry name" value="AB_hydrolase_fold"/>
</dbReference>
<name>A0A0D3IN84_EMIH1</name>
<feature type="chain" id="PRO_5044291156" description="EF-hand domain-containing protein" evidence="9">
    <location>
        <begin position="26"/>
        <end position="610"/>
    </location>
</feature>
<keyword evidence="6" id="KW-0325">Glycoprotein</keyword>
<keyword evidence="5" id="KW-0378">Hydrolase</keyword>
<protein>
    <recommendedName>
        <fullName evidence="10">EF-hand domain-containing protein</fullName>
    </recommendedName>
</protein>
<dbReference type="STRING" id="2903.R1DVD3"/>